<evidence type="ECO:0000259" key="2">
    <source>
        <dbReference type="Pfam" id="PF24360"/>
    </source>
</evidence>
<evidence type="ECO:0000259" key="1">
    <source>
        <dbReference type="Pfam" id="PF24359"/>
    </source>
</evidence>
<protein>
    <submittedName>
        <fullName evidence="3">Uncharacterized protein</fullName>
    </submittedName>
</protein>
<feature type="domain" description="DUF7516" evidence="2">
    <location>
        <begin position="145"/>
        <end position="230"/>
    </location>
</feature>
<feature type="domain" description="DUF7515" evidence="1">
    <location>
        <begin position="21"/>
        <end position="107"/>
    </location>
</feature>
<keyword evidence="4" id="KW-1185">Reference proteome</keyword>
<reference evidence="3 4" key="2">
    <citation type="journal article" date="2019" name="G3 (Bethesda)">
        <title>Hybrid Assembly of the Genome of the Entomopathogenic Nematode Steinernema carpocapsae Identifies the X-Chromosome.</title>
        <authorList>
            <person name="Serra L."/>
            <person name="Macchietto M."/>
            <person name="Macias-Munoz A."/>
            <person name="McGill C.J."/>
            <person name="Rodriguez I.M."/>
            <person name="Rodriguez B."/>
            <person name="Murad R."/>
            <person name="Mortazavi A."/>
        </authorList>
    </citation>
    <scope>NUCLEOTIDE SEQUENCE [LARGE SCALE GENOMIC DNA]</scope>
    <source>
        <strain evidence="3 4">ALL</strain>
    </source>
</reference>
<accession>A0A4U5LTX8</accession>
<sequence length="264" mass="30254">MDLKFLKNIDALLSGIGVNVDEQEFVILCISCIGCCDGTLTKVIQAFKDNVHVDPDELANKFGAGDLEDYLDTHMVHKVYKKYVEVSSSTGMKVVKAYRLKPHPDYNHLIDIQEDCIANRERKVGRRKAQSYAVADQRSREEGSIRFRLHICKLLSIEGGEADFVKFQNVQTAYERAFDEPLTGAVFRKFYSCGGPEKNLRTRFFKEFYVRKEDNTGCIELKLKAPFSEIKKNIIEELKRETKDDVNEAVIDENLRKLTVKNPT</sequence>
<dbReference type="EMBL" id="AZBU02000012">
    <property type="protein sequence ID" value="TKR59544.1"/>
    <property type="molecule type" value="Genomic_DNA"/>
</dbReference>
<dbReference type="Proteomes" id="UP000298663">
    <property type="component" value="Unassembled WGS sequence"/>
</dbReference>
<proteinExistence type="predicted"/>
<dbReference type="Pfam" id="PF24359">
    <property type="entry name" value="DUF7515"/>
    <property type="match status" value="1"/>
</dbReference>
<dbReference type="Pfam" id="PF24360">
    <property type="entry name" value="DUF7516"/>
    <property type="match status" value="1"/>
</dbReference>
<gene>
    <name evidence="3" type="ORF">L596_029198</name>
</gene>
<reference evidence="3 4" key="1">
    <citation type="journal article" date="2015" name="Genome Biol.">
        <title>Comparative genomics of Steinernema reveals deeply conserved gene regulatory networks.</title>
        <authorList>
            <person name="Dillman A.R."/>
            <person name="Macchietto M."/>
            <person name="Porter C.F."/>
            <person name="Rogers A."/>
            <person name="Williams B."/>
            <person name="Antoshechkin I."/>
            <person name="Lee M.M."/>
            <person name="Goodwin Z."/>
            <person name="Lu X."/>
            <person name="Lewis E.E."/>
            <person name="Goodrich-Blair H."/>
            <person name="Stock S.P."/>
            <person name="Adams B.J."/>
            <person name="Sternberg P.W."/>
            <person name="Mortazavi A."/>
        </authorList>
    </citation>
    <scope>NUCLEOTIDE SEQUENCE [LARGE SCALE GENOMIC DNA]</scope>
    <source>
        <strain evidence="3 4">ALL</strain>
    </source>
</reference>
<organism evidence="3 4">
    <name type="scientific">Steinernema carpocapsae</name>
    <name type="common">Entomopathogenic nematode</name>
    <dbReference type="NCBI Taxonomy" id="34508"/>
    <lineage>
        <taxon>Eukaryota</taxon>
        <taxon>Metazoa</taxon>
        <taxon>Ecdysozoa</taxon>
        <taxon>Nematoda</taxon>
        <taxon>Chromadorea</taxon>
        <taxon>Rhabditida</taxon>
        <taxon>Tylenchina</taxon>
        <taxon>Panagrolaimomorpha</taxon>
        <taxon>Strongyloidoidea</taxon>
        <taxon>Steinernematidae</taxon>
        <taxon>Steinernema</taxon>
    </lineage>
</organism>
<dbReference type="AlphaFoldDB" id="A0A4U5LTX8"/>
<comment type="caution">
    <text evidence="3">The sequence shown here is derived from an EMBL/GenBank/DDBJ whole genome shotgun (WGS) entry which is preliminary data.</text>
</comment>
<name>A0A4U5LTX8_STECR</name>
<evidence type="ECO:0000313" key="3">
    <source>
        <dbReference type="EMBL" id="TKR59544.1"/>
    </source>
</evidence>
<dbReference type="InterPro" id="IPR055937">
    <property type="entry name" value="DUF7515"/>
</dbReference>
<dbReference type="InterPro" id="IPR055938">
    <property type="entry name" value="DUF7516"/>
</dbReference>
<evidence type="ECO:0000313" key="4">
    <source>
        <dbReference type="Proteomes" id="UP000298663"/>
    </source>
</evidence>